<proteinExistence type="predicted"/>
<dbReference type="EMBL" id="DF973321">
    <property type="protein sequence ID" value="GAU25796.1"/>
    <property type="molecule type" value="Genomic_DNA"/>
</dbReference>
<dbReference type="Pfam" id="PF12796">
    <property type="entry name" value="Ank_2"/>
    <property type="match status" value="1"/>
</dbReference>
<comment type="subcellular location">
    <subcellularLocation>
        <location evidence="1">Cell membrane</location>
        <topology evidence="1">Peripheral membrane protein</topology>
        <orientation evidence="1">Cytoplasmic side</orientation>
    </subcellularLocation>
</comment>
<sequence>MAAALDLDLELDDSVGQQHTELFRRVERGDYIAHIENYLDVYMTSASSRTLLHVAAMAGNVENVKLLMKKGGDRLLLMQDKHGDTALSLVARNTGNTNMAKCLVETKMGSHCRLLEMENKENLMPILIAAANGHKELTTYLYSQTPFEKVDFSNISFDDDILDVAFKLLNSYPDLFIEASEKSSKLSVLAALAKLPHSFPSGSGFGLLDQFIYDCKFSMKLCGFIL</sequence>
<dbReference type="SUPFAM" id="SSF48403">
    <property type="entry name" value="Ankyrin repeat"/>
    <property type="match status" value="1"/>
</dbReference>
<dbReference type="PROSITE" id="PS50297">
    <property type="entry name" value="ANK_REP_REGION"/>
    <property type="match status" value="1"/>
</dbReference>
<evidence type="ECO:0000256" key="2">
    <source>
        <dbReference type="PROSITE-ProRule" id="PRU00023"/>
    </source>
</evidence>
<organism evidence="3 4">
    <name type="scientific">Trifolium subterraneum</name>
    <name type="common">Subterranean clover</name>
    <dbReference type="NCBI Taxonomy" id="3900"/>
    <lineage>
        <taxon>Eukaryota</taxon>
        <taxon>Viridiplantae</taxon>
        <taxon>Streptophyta</taxon>
        <taxon>Embryophyta</taxon>
        <taxon>Tracheophyta</taxon>
        <taxon>Spermatophyta</taxon>
        <taxon>Magnoliopsida</taxon>
        <taxon>eudicotyledons</taxon>
        <taxon>Gunneridae</taxon>
        <taxon>Pentapetalae</taxon>
        <taxon>rosids</taxon>
        <taxon>fabids</taxon>
        <taxon>Fabales</taxon>
        <taxon>Fabaceae</taxon>
        <taxon>Papilionoideae</taxon>
        <taxon>50 kb inversion clade</taxon>
        <taxon>NPAAA clade</taxon>
        <taxon>Hologalegina</taxon>
        <taxon>IRL clade</taxon>
        <taxon>Trifolieae</taxon>
        <taxon>Trifolium</taxon>
    </lineage>
</organism>
<dbReference type="AlphaFoldDB" id="A0A2Z6M1W0"/>
<dbReference type="InterPro" id="IPR036770">
    <property type="entry name" value="Ankyrin_rpt-contain_sf"/>
</dbReference>
<evidence type="ECO:0000313" key="3">
    <source>
        <dbReference type="EMBL" id="GAU25796.1"/>
    </source>
</evidence>
<protein>
    <submittedName>
        <fullName evidence="3">Uncharacterized protein</fullName>
    </submittedName>
</protein>
<dbReference type="InterPro" id="IPR002110">
    <property type="entry name" value="Ankyrin_rpt"/>
</dbReference>
<dbReference type="PANTHER" id="PTHR24121">
    <property type="entry name" value="NO MECHANORECEPTOR POTENTIAL C, ISOFORM D-RELATED"/>
    <property type="match status" value="1"/>
</dbReference>
<dbReference type="PROSITE" id="PS50088">
    <property type="entry name" value="ANK_REPEAT"/>
    <property type="match status" value="1"/>
</dbReference>
<feature type="repeat" description="ANK" evidence="2">
    <location>
        <begin position="47"/>
        <end position="73"/>
    </location>
</feature>
<dbReference type="GO" id="GO:0005886">
    <property type="term" value="C:plasma membrane"/>
    <property type="evidence" value="ECO:0007669"/>
    <property type="project" value="UniProtKB-SubCell"/>
</dbReference>
<keyword evidence="2" id="KW-0040">ANK repeat</keyword>
<evidence type="ECO:0000256" key="1">
    <source>
        <dbReference type="ARBA" id="ARBA00004413"/>
    </source>
</evidence>
<dbReference type="PANTHER" id="PTHR24121:SF21">
    <property type="entry name" value="ANKYRIN REPEAT FAMILY PROTEIN"/>
    <property type="match status" value="1"/>
</dbReference>
<dbReference type="Gene3D" id="1.25.40.20">
    <property type="entry name" value="Ankyrin repeat-containing domain"/>
    <property type="match status" value="1"/>
</dbReference>
<accession>A0A2Z6M1W0</accession>
<dbReference type="OrthoDB" id="1930691at2759"/>
<reference evidence="4" key="1">
    <citation type="journal article" date="2017" name="Front. Plant Sci.">
        <title>Climate Clever Clovers: New Paradigm to Reduce the Environmental Footprint of Ruminants by Breeding Low Methanogenic Forages Utilizing Haplotype Variation.</title>
        <authorList>
            <person name="Kaur P."/>
            <person name="Appels R."/>
            <person name="Bayer P.E."/>
            <person name="Keeble-Gagnere G."/>
            <person name="Wang J."/>
            <person name="Hirakawa H."/>
            <person name="Shirasawa K."/>
            <person name="Vercoe P."/>
            <person name="Stefanova K."/>
            <person name="Durmic Z."/>
            <person name="Nichols P."/>
            <person name="Revell C."/>
            <person name="Isobe S.N."/>
            <person name="Edwards D."/>
            <person name="Erskine W."/>
        </authorList>
    </citation>
    <scope>NUCLEOTIDE SEQUENCE [LARGE SCALE GENOMIC DNA]</scope>
    <source>
        <strain evidence="4">cv. Daliak</strain>
    </source>
</reference>
<evidence type="ECO:0000313" key="4">
    <source>
        <dbReference type="Proteomes" id="UP000242715"/>
    </source>
</evidence>
<gene>
    <name evidence="3" type="ORF">TSUD_222540</name>
</gene>
<dbReference type="SMART" id="SM00248">
    <property type="entry name" value="ANK"/>
    <property type="match status" value="3"/>
</dbReference>
<keyword evidence="4" id="KW-1185">Reference proteome</keyword>
<name>A0A2Z6M1W0_TRISU</name>
<dbReference type="Proteomes" id="UP000242715">
    <property type="component" value="Unassembled WGS sequence"/>
</dbReference>